<dbReference type="RefSeq" id="WP_157552043.1">
    <property type="nucleotide sequence ID" value="NZ_JABELX010000007.1"/>
</dbReference>
<proteinExistence type="predicted"/>
<evidence type="ECO:0000313" key="2">
    <source>
        <dbReference type="Proteomes" id="UP000586827"/>
    </source>
</evidence>
<name>A0A849C401_9NOCA</name>
<evidence type="ECO:0000313" key="1">
    <source>
        <dbReference type="EMBL" id="NNH72326.1"/>
    </source>
</evidence>
<protein>
    <submittedName>
        <fullName evidence="1">Uncharacterized protein</fullName>
    </submittedName>
</protein>
<dbReference type="Proteomes" id="UP000586827">
    <property type="component" value="Unassembled WGS sequence"/>
</dbReference>
<dbReference type="EMBL" id="JABELX010000007">
    <property type="protein sequence ID" value="NNH72326.1"/>
    <property type="molecule type" value="Genomic_DNA"/>
</dbReference>
<sequence length="57" mass="6725">MTYEDWQAEQNWSIIDPPRWAENAPPDSDAKPEYNAAIEYEDWQDERTRGSISAPPW</sequence>
<gene>
    <name evidence="1" type="ORF">HLB23_21105</name>
</gene>
<dbReference type="AlphaFoldDB" id="A0A849C401"/>
<accession>A0A849C401</accession>
<reference evidence="1 2" key="1">
    <citation type="submission" date="2020-05" db="EMBL/GenBank/DDBJ databases">
        <title>MicrobeNet Type strains.</title>
        <authorList>
            <person name="Nicholson A.C."/>
        </authorList>
    </citation>
    <scope>NUCLEOTIDE SEQUENCE [LARGE SCALE GENOMIC DNA]</scope>
    <source>
        <strain evidence="1 2">JCM 3224</strain>
    </source>
</reference>
<organism evidence="1 2">
    <name type="scientific">Nocardia uniformis</name>
    <dbReference type="NCBI Taxonomy" id="53432"/>
    <lineage>
        <taxon>Bacteria</taxon>
        <taxon>Bacillati</taxon>
        <taxon>Actinomycetota</taxon>
        <taxon>Actinomycetes</taxon>
        <taxon>Mycobacteriales</taxon>
        <taxon>Nocardiaceae</taxon>
        <taxon>Nocardia</taxon>
    </lineage>
</organism>
<keyword evidence="2" id="KW-1185">Reference proteome</keyword>
<comment type="caution">
    <text evidence="1">The sequence shown here is derived from an EMBL/GenBank/DDBJ whole genome shotgun (WGS) entry which is preliminary data.</text>
</comment>